<comment type="catalytic activity">
    <reaction evidence="1 7">
        <text>Hydrolysis of terminal, non-reducing alpha-D-galactose residues in alpha-D-galactosides, including galactose oligosaccharides, galactomannans and galactolipids.</text>
        <dbReference type="EC" id="3.2.1.22"/>
    </reaction>
</comment>
<evidence type="ECO:0000256" key="6">
    <source>
        <dbReference type="ARBA" id="ARBA00023295"/>
    </source>
</evidence>
<reference evidence="10 11" key="1">
    <citation type="journal article" date="2016" name="Mol. Biol. Evol.">
        <title>Comparative Genomics of Early-Diverging Mushroom-Forming Fungi Provides Insights into the Origins of Lignocellulose Decay Capabilities.</title>
        <authorList>
            <person name="Nagy L.G."/>
            <person name="Riley R."/>
            <person name="Tritt A."/>
            <person name="Adam C."/>
            <person name="Daum C."/>
            <person name="Floudas D."/>
            <person name="Sun H."/>
            <person name="Yadav J.S."/>
            <person name="Pangilinan J."/>
            <person name="Larsson K.H."/>
            <person name="Matsuura K."/>
            <person name="Barry K."/>
            <person name="Labutti K."/>
            <person name="Kuo R."/>
            <person name="Ohm R.A."/>
            <person name="Bhattacharya S.S."/>
            <person name="Shirouzu T."/>
            <person name="Yoshinaga Y."/>
            <person name="Martin F.M."/>
            <person name="Grigoriev I.V."/>
            <person name="Hibbett D.S."/>
        </authorList>
    </citation>
    <scope>NUCLEOTIDE SEQUENCE [LARGE SCALE GENOMIC DNA]</scope>
    <source>
        <strain evidence="10 11">HHB12029</strain>
    </source>
</reference>
<evidence type="ECO:0000313" key="11">
    <source>
        <dbReference type="Proteomes" id="UP000077266"/>
    </source>
</evidence>
<feature type="chain" id="PRO_5007870716" description="Alpha-galactosidase" evidence="8">
    <location>
        <begin position="20"/>
        <end position="491"/>
    </location>
</feature>
<evidence type="ECO:0000256" key="8">
    <source>
        <dbReference type="SAM" id="SignalP"/>
    </source>
</evidence>
<dbReference type="InParanoid" id="A0A166AMP2"/>
<evidence type="ECO:0000256" key="5">
    <source>
        <dbReference type="ARBA" id="ARBA00022801"/>
    </source>
</evidence>
<dbReference type="Proteomes" id="UP000077266">
    <property type="component" value="Unassembled WGS sequence"/>
</dbReference>
<dbReference type="EC" id="3.2.1.22" evidence="3 7"/>
<dbReference type="SUPFAM" id="SSF51011">
    <property type="entry name" value="Glycosyl hydrolase domain"/>
    <property type="match status" value="1"/>
</dbReference>
<keyword evidence="6 7" id="KW-0326">Glycosidase</keyword>
<dbReference type="PRINTS" id="PR00740">
    <property type="entry name" value="GLHYDRLASE27"/>
</dbReference>
<dbReference type="SUPFAM" id="SSF51445">
    <property type="entry name" value="(Trans)glycosidases"/>
    <property type="match status" value="1"/>
</dbReference>
<accession>A0A166AMP2</accession>
<dbReference type="PANTHER" id="PTHR11452">
    <property type="entry name" value="ALPHA-GALACTOSIDASE/ALPHA-N-ACETYLGALACTOSAMINIDASE"/>
    <property type="match status" value="1"/>
</dbReference>
<dbReference type="CDD" id="cd14792">
    <property type="entry name" value="GH27"/>
    <property type="match status" value="1"/>
</dbReference>
<dbReference type="Gene3D" id="3.20.20.70">
    <property type="entry name" value="Aldolase class I"/>
    <property type="match status" value="1"/>
</dbReference>
<dbReference type="PANTHER" id="PTHR11452:SF75">
    <property type="entry name" value="ALPHA-GALACTOSIDASE MEL1"/>
    <property type="match status" value="1"/>
</dbReference>
<dbReference type="STRING" id="1314781.A0A166AMP2"/>
<evidence type="ECO:0000313" key="10">
    <source>
        <dbReference type="EMBL" id="KZV93489.1"/>
    </source>
</evidence>
<evidence type="ECO:0000256" key="2">
    <source>
        <dbReference type="ARBA" id="ARBA00009743"/>
    </source>
</evidence>
<gene>
    <name evidence="10" type="ORF">EXIGLDRAFT_43047</name>
</gene>
<keyword evidence="5 7" id="KW-0378">Hydrolase</keyword>
<dbReference type="FunFam" id="3.20.20.70:FF:000197">
    <property type="entry name" value="Alpha-galactosidase"/>
    <property type="match status" value="1"/>
</dbReference>
<dbReference type="InterPro" id="IPR013785">
    <property type="entry name" value="Aldolase_TIM"/>
</dbReference>
<dbReference type="Gene3D" id="2.60.40.1180">
    <property type="entry name" value="Golgi alpha-mannosidase II"/>
    <property type="match status" value="1"/>
</dbReference>
<dbReference type="InterPro" id="IPR041233">
    <property type="entry name" value="Melibiase_C"/>
</dbReference>
<dbReference type="Pfam" id="PF17801">
    <property type="entry name" value="Melibiase_C"/>
    <property type="match status" value="1"/>
</dbReference>
<evidence type="ECO:0000256" key="3">
    <source>
        <dbReference type="ARBA" id="ARBA00012755"/>
    </source>
</evidence>
<sequence>MASALLVLAAAAAPAFVSALNNGQAVTPRMGWNPYNAFSCDTTEAQYHTQTDALVSSGLAALGYTYMITDCGWQGTKRAADGSFTWDTMRLPAGMPNLASYVHARGLKFGVYSDAGYFSCDNRNGQAGWMGSLNHEAQDAATFAAWGADYLKYDNCFSDSPTTFVNHNPSIDLRPHFTAMRDALAKVNRSIVYGLCEWGVQDPARWAAPVGNSWRMSDDISASWSSVLRIINELVPITGFAGPGGWNDMDLLEVGQSALTLAEQQTHFAFWAAAKSPLLISTDLTKLSAGSMAILNNTRIIALNQDVLGKSIAFKRRYTDDHDVWAGPLADGSTVALIINWQNARRSVTFNLADVGFTSVSAQNLVTGASLGTLSTSYLHVNSRRAWCARAQAHQRSSSRSSRVHLVHGRQLHTLRRRLLAHIQLERCRWFHWLGRGCDYHRRRRRGERRDQVTCLRLHQRGSRLPRRGREWLPQLSRHAYKRERRRNSEG</sequence>
<name>A0A166AMP2_EXIGL</name>
<keyword evidence="11" id="KW-1185">Reference proteome</keyword>
<dbReference type="EMBL" id="KV425989">
    <property type="protein sequence ID" value="KZV93489.1"/>
    <property type="molecule type" value="Genomic_DNA"/>
</dbReference>
<evidence type="ECO:0000256" key="1">
    <source>
        <dbReference type="ARBA" id="ARBA00001255"/>
    </source>
</evidence>
<protein>
    <recommendedName>
        <fullName evidence="3 7">Alpha-galactosidase</fullName>
        <ecNumber evidence="3 7">3.2.1.22</ecNumber>
    </recommendedName>
    <alternativeName>
        <fullName evidence="7">Melibiase</fullName>
    </alternativeName>
</protein>
<feature type="domain" description="Alpha galactosidase C-terminal" evidence="9">
    <location>
        <begin position="320"/>
        <end position="376"/>
    </location>
</feature>
<dbReference type="GO" id="GO:0005975">
    <property type="term" value="P:carbohydrate metabolic process"/>
    <property type="evidence" value="ECO:0007669"/>
    <property type="project" value="InterPro"/>
</dbReference>
<dbReference type="InterPro" id="IPR002241">
    <property type="entry name" value="Glyco_hydro_27"/>
</dbReference>
<keyword evidence="7" id="KW-1015">Disulfide bond</keyword>
<proteinExistence type="inferred from homology"/>
<dbReference type="GO" id="GO:0004557">
    <property type="term" value="F:alpha-galactosidase activity"/>
    <property type="evidence" value="ECO:0007669"/>
    <property type="project" value="UniProtKB-EC"/>
</dbReference>
<feature type="signal peptide" evidence="8">
    <location>
        <begin position="1"/>
        <end position="19"/>
    </location>
</feature>
<evidence type="ECO:0000256" key="7">
    <source>
        <dbReference type="RuleBase" id="RU361168"/>
    </source>
</evidence>
<evidence type="ECO:0000259" key="9">
    <source>
        <dbReference type="Pfam" id="PF17801"/>
    </source>
</evidence>
<comment type="similarity">
    <text evidence="2 7">Belongs to the glycosyl hydrolase 27 family.</text>
</comment>
<keyword evidence="4 8" id="KW-0732">Signal</keyword>
<dbReference type="InterPro" id="IPR017853">
    <property type="entry name" value="GH"/>
</dbReference>
<dbReference type="InterPro" id="IPR013780">
    <property type="entry name" value="Glyco_hydro_b"/>
</dbReference>
<dbReference type="AlphaFoldDB" id="A0A166AMP2"/>
<dbReference type="Pfam" id="PF16499">
    <property type="entry name" value="Melibiase_2"/>
    <property type="match status" value="1"/>
</dbReference>
<organism evidence="10 11">
    <name type="scientific">Exidia glandulosa HHB12029</name>
    <dbReference type="NCBI Taxonomy" id="1314781"/>
    <lineage>
        <taxon>Eukaryota</taxon>
        <taxon>Fungi</taxon>
        <taxon>Dikarya</taxon>
        <taxon>Basidiomycota</taxon>
        <taxon>Agaricomycotina</taxon>
        <taxon>Agaricomycetes</taxon>
        <taxon>Auriculariales</taxon>
        <taxon>Exidiaceae</taxon>
        <taxon>Exidia</taxon>
    </lineage>
</organism>
<evidence type="ECO:0000256" key="4">
    <source>
        <dbReference type="ARBA" id="ARBA00022729"/>
    </source>
</evidence>
<dbReference type="OrthoDB" id="5795902at2759"/>